<reference evidence="2 3" key="1">
    <citation type="submission" date="2019-03" db="EMBL/GenBank/DDBJ databases">
        <title>Genomic Encyclopedia of Type Strains, Phase IV (KMG-IV): sequencing the most valuable type-strain genomes for metagenomic binning, comparative biology and taxonomic classification.</title>
        <authorList>
            <person name="Goeker M."/>
        </authorList>
    </citation>
    <scope>NUCLEOTIDE SEQUENCE [LARGE SCALE GENOMIC DNA]</scope>
    <source>
        <strain evidence="2 3">DSM 24629</strain>
    </source>
</reference>
<accession>A0A4R3MRF6</accession>
<protein>
    <submittedName>
        <fullName evidence="2">Stage II sporulation protein D</fullName>
    </submittedName>
</protein>
<name>A0A4R3MRF6_9FIRM</name>
<comment type="caution">
    <text evidence="2">The sequence shown here is derived from an EMBL/GenBank/DDBJ whole genome shotgun (WGS) entry which is preliminary data.</text>
</comment>
<sequence>MKKIFFILGVILLLVGCSTRIGEEKKNDNFQEKEEEKIIEIPNNDGGLRVIEGDKPISRALAAKMVALGRYSRTEVSHFDREIPYQDTDASLWYDKYINVVTIYNWFGDEGDFFRPLELLTYSEALEIADRIEVSLEELNMEVRDDTLNTPIKYKDWFSIYSKLLEELDIDEQVRRDSLVVVGTPANISSLNAWELVSDKGKYAFEGLTMDQFIDNEIRVLRRENDIIGVIDIITNEPVITNVWIEKIDDVEGLIFVGGEYRTYNINKEVDSEVIGLIGDIHIKDRQIVDFALKEETISGKVLRINNNEVLLEGLGSFPVASDRKIYSNINNNLQWRTISQVLVGYNSADFVIQDGEVQGIVIRKRVEIENIRVAIRTTGFNALVHNEIQLTSDVDFTIKYGNEIAVYEKNKVVRIDSQHPVLEDYITITPNDPKGKIEILSIERAYGTPRYRGVMEIARASNGLYLINELPMEEYLYSVVPSEMPTSYGLEAAKVQAICARSYAYSQFYSNRYSSYGGHVDDSVSSQVYNNYRENEISIQAVNETSKLGITYNDNVVSAFFFSTSSGHTADSGDVWANWSTRSFPTTTPVYSRGKPQFNGEFNLDLTVEEDFAAFIKNDNYNAYDRNISWYRWQVTMTREQLTKSINNNLVSRFEASPHSIKVLGEDNYFRTRPIETIGELIDIRVYSRGNSGVLTEVLIIGTENTIKVATEYNIRFLLAPKRYSENEENIIITRKDGSTVSNYNLLPSAFFTMDKKFTPQNNLAEITFYGGGFGHGVGMSQNGVKGMVDLGYSYDEVLKHFYTGVEIKKIY</sequence>
<evidence type="ECO:0000259" key="1">
    <source>
        <dbReference type="Pfam" id="PF08486"/>
    </source>
</evidence>
<dbReference type="AlphaFoldDB" id="A0A4R3MRF6"/>
<evidence type="ECO:0000313" key="3">
    <source>
        <dbReference type="Proteomes" id="UP000294902"/>
    </source>
</evidence>
<dbReference type="InterPro" id="IPR013693">
    <property type="entry name" value="SpoIID/LytB_N"/>
</dbReference>
<dbReference type="NCBIfam" id="TIGR02669">
    <property type="entry name" value="SpoIID_LytB"/>
    <property type="match status" value="1"/>
</dbReference>
<dbReference type="GO" id="GO:0030288">
    <property type="term" value="C:outer membrane-bounded periplasmic space"/>
    <property type="evidence" value="ECO:0007669"/>
    <property type="project" value="TreeGrafter"/>
</dbReference>
<dbReference type="PROSITE" id="PS51257">
    <property type="entry name" value="PROKAR_LIPOPROTEIN"/>
    <property type="match status" value="1"/>
</dbReference>
<dbReference type="Proteomes" id="UP000294902">
    <property type="component" value="Unassembled WGS sequence"/>
</dbReference>
<dbReference type="InterPro" id="IPR013486">
    <property type="entry name" value="SpoIID/LytB"/>
</dbReference>
<dbReference type="InterPro" id="IPR051922">
    <property type="entry name" value="Bact_Sporulation_Assoc"/>
</dbReference>
<dbReference type="GO" id="GO:0030435">
    <property type="term" value="P:sporulation resulting in formation of a cellular spore"/>
    <property type="evidence" value="ECO:0007669"/>
    <property type="project" value="InterPro"/>
</dbReference>
<dbReference type="OrthoDB" id="9794671at2"/>
<proteinExistence type="predicted"/>
<dbReference type="RefSeq" id="WP_132250981.1">
    <property type="nucleotide sequence ID" value="NZ_SMAL01000003.1"/>
</dbReference>
<gene>
    <name evidence="2" type="ORF">EDC18_10362</name>
</gene>
<keyword evidence="3" id="KW-1185">Reference proteome</keyword>
<dbReference type="PANTHER" id="PTHR30032">
    <property type="entry name" value="N-ACETYLMURAMOYL-L-ALANINE AMIDASE-RELATED"/>
    <property type="match status" value="1"/>
</dbReference>
<evidence type="ECO:0000313" key="2">
    <source>
        <dbReference type="EMBL" id="TCT15357.1"/>
    </source>
</evidence>
<feature type="domain" description="Sporulation stage II protein D amidase enhancer LytB N-terminal" evidence="1">
    <location>
        <begin position="463"/>
        <end position="553"/>
    </location>
</feature>
<dbReference type="Pfam" id="PF08486">
    <property type="entry name" value="SpoIID"/>
    <property type="match status" value="1"/>
</dbReference>
<dbReference type="PANTHER" id="PTHR30032:SF4">
    <property type="entry name" value="AMIDASE ENHANCER"/>
    <property type="match status" value="1"/>
</dbReference>
<dbReference type="EMBL" id="SMAL01000003">
    <property type="protein sequence ID" value="TCT15357.1"/>
    <property type="molecule type" value="Genomic_DNA"/>
</dbReference>
<organism evidence="2 3">
    <name type="scientific">Natranaerovirga pectinivora</name>
    <dbReference type="NCBI Taxonomy" id="682400"/>
    <lineage>
        <taxon>Bacteria</taxon>
        <taxon>Bacillati</taxon>
        <taxon>Bacillota</taxon>
        <taxon>Clostridia</taxon>
        <taxon>Lachnospirales</taxon>
        <taxon>Natranaerovirgaceae</taxon>
        <taxon>Natranaerovirga</taxon>
    </lineage>
</organism>